<evidence type="ECO:0000256" key="1">
    <source>
        <dbReference type="ARBA" id="ARBA00009861"/>
    </source>
</evidence>
<dbReference type="Pfam" id="PF02458">
    <property type="entry name" value="Transferase"/>
    <property type="match status" value="3"/>
</dbReference>
<comment type="caution">
    <text evidence="2">The sequence shown here is derived from an EMBL/GenBank/DDBJ whole genome shotgun (WGS) entry which is preliminary data.</text>
</comment>
<gene>
    <name evidence="2" type="ORF">Tci_001124</name>
</gene>
<protein>
    <submittedName>
        <fullName evidence="2">Shikimate O-hydroxycinnamoyltransferase-like</fullName>
    </submittedName>
</protein>
<sequence>MGIKGNSFSVKVVENVVVHANDPWNDHWLPFTNLDLLVPPFDVGSFFCYKKPSQVSFPTLVNTLKASLTRALSLYYPLAGEILWNADARENQIRCNNRGVDFVEATADVQLKDLNLYNPDESIEGKLMPKKLHGVLVVQELKDMSLSEIAMKVYEFLQTATSKDHFLDLIDWVEERRSLPLVARAFANTEMSVIVSAGHTYHVMDKMDFGWGKVAFGSCHVPSTRKDCIVMTLPSPTNSDDWVVYMHMPVLPSFGRAILDPRCPIKYSSSINDVFAIFEPPTKLGHDQDHDEREPILVNRVYYIEGEQLKRVQLLASENGWRSKLVTFTSLFWKIIALSMEESGKSNKTCNMALAVDGRRRLSEGDGEENEKLVISHFGNVLSMPSGAIKAQDCIVMTLPSPTNSDDWVVYMHMPVKTINYIEAHSNNMFKPLNADYLRI</sequence>
<reference evidence="2" key="1">
    <citation type="journal article" date="2019" name="Sci. Rep.">
        <title>Draft genome of Tanacetum cinerariifolium, the natural source of mosquito coil.</title>
        <authorList>
            <person name="Yamashiro T."/>
            <person name="Shiraishi A."/>
            <person name="Satake H."/>
            <person name="Nakayama K."/>
        </authorList>
    </citation>
    <scope>NUCLEOTIDE SEQUENCE</scope>
</reference>
<dbReference type="InterPro" id="IPR050317">
    <property type="entry name" value="Plant_Fungal_Acyltransferase"/>
</dbReference>
<comment type="similarity">
    <text evidence="1">Belongs to the plant acyltransferase family.</text>
</comment>
<dbReference type="Gene3D" id="3.30.559.10">
    <property type="entry name" value="Chloramphenicol acetyltransferase-like domain"/>
    <property type="match status" value="2"/>
</dbReference>
<name>A0A699GPJ9_TANCI</name>
<dbReference type="PANTHER" id="PTHR31642">
    <property type="entry name" value="TRICHOTHECENE 3-O-ACETYLTRANSFERASE"/>
    <property type="match status" value="1"/>
</dbReference>
<dbReference type="EMBL" id="BKCJ010000047">
    <property type="protein sequence ID" value="GEU29146.1"/>
    <property type="molecule type" value="Genomic_DNA"/>
</dbReference>
<dbReference type="PANTHER" id="PTHR31642:SF266">
    <property type="entry name" value="HXXXD-TYPE ACYL-TRANSFERASE FAMILY PROTEIN"/>
    <property type="match status" value="1"/>
</dbReference>
<keyword evidence="2" id="KW-0808">Transferase</keyword>
<evidence type="ECO:0000313" key="2">
    <source>
        <dbReference type="EMBL" id="GEU29146.1"/>
    </source>
</evidence>
<dbReference type="GO" id="GO:0016747">
    <property type="term" value="F:acyltransferase activity, transferring groups other than amino-acyl groups"/>
    <property type="evidence" value="ECO:0007669"/>
    <property type="project" value="TreeGrafter"/>
</dbReference>
<dbReference type="AlphaFoldDB" id="A0A699GPJ9"/>
<organism evidence="2">
    <name type="scientific">Tanacetum cinerariifolium</name>
    <name type="common">Dalmatian daisy</name>
    <name type="synonym">Chrysanthemum cinerariifolium</name>
    <dbReference type="NCBI Taxonomy" id="118510"/>
    <lineage>
        <taxon>Eukaryota</taxon>
        <taxon>Viridiplantae</taxon>
        <taxon>Streptophyta</taxon>
        <taxon>Embryophyta</taxon>
        <taxon>Tracheophyta</taxon>
        <taxon>Spermatophyta</taxon>
        <taxon>Magnoliopsida</taxon>
        <taxon>eudicotyledons</taxon>
        <taxon>Gunneridae</taxon>
        <taxon>Pentapetalae</taxon>
        <taxon>asterids</taxon>
        <taxon>campanulids</taxon>
        <taxon>Asterales</taxon>
        <taxon>Asteraceae</taxon>
        <taxon>Asteroideae</taxon>
        <taxon>Anthemideae</taxon>
        <taxon>Anthemidinae</taxon>
        <taxon>Tanacetum</taxon>
    </lineage>
</organism>
<proteinExistence type="inferred from homology"/>
<dbReference type="InterPro" id="IPR023213">
    <property type="entry name" value="CAT-like_dom_sf"/>
</dbReference>
<accession>A0A699GPJ9</accession>